<comment type="caution">
    <text evidence="2">The sequence shown here is derived from an EMBL/GenBank/DDBJ whole genome shotgun (WGS) entry which is preliminary data.</text>
</comment>
<proteinExistence type="predicted"/>
<name>A0A2U3E2R2_PURLI</name>
<evidence type="ECO:0000313" key="2">
    <source>
        <dbReference type="EMBL" id="PWI68798.1"/>
    </source>
</evidence>
<reference evidence="2 3" key="1">
    <citation type="journal article" date="2016" name="Front. Microbiol.">
        <title>Genome and transcriptome sequences reveal the specific parasitism of the nematophagous Purpureocillium lilacinum 36-1.</title>
        <authorList>
            <person name="Xie J."/>
            <person name="Li S."/>
            <person name="Mo C."/>
            <person name="Xiao X."/>
            <person name="Peng D."/>
            <person name="Wang G."/>
            <person name="Xiao Y."/>
        </authorList>
    </citation>
    <scope>NUCLEOTIDE SEQUENCE [LARGE SCALE GENOMIC DNA]</scope>
    <source>
        <strain evidence="2 3">36-1</strain>
    </source>
</reference>
<evidence type="ECO:0000313" key="3">
    <source>
        <dbReference type="Proteomes" id="UP000245956"/>
    </source>
</evidence>
<accession>A0A2U3E2R2</accession>
<dbReference type="EMBL" id="LCWV01000014">
    <property type="protein sequence ID" value="PWI68798.1"/>
    <property type="molecule type" value="Genomic_DNA"/>
</dbReference>
<feature type="region of interest" description="Disordered" evidence="1">
    <location>
        <begin position="192"/>
        <end position="242"/>
    </location>
</feature>
<organism evidence="2 3">
    <name type="scientific">Purpureocillium lilacinum</name>
    <name type="common">Paecilomyces lilacinus</name>
    <dbReference type="NCBI Taxonomy" id="33203"/>
    <lineage>
        <taxon>Eukaryota</taxon>
        <taxon>Fungi</taxon>
        <taxon>Dikarya</taxon>
        <taxon>Ascomycota</taxon>
        <taxon>Pezizomycotina</taxon>
        <taxon>Sordariomycetes</taxon>
        <taxon>Hypocreomycetidae</taxon>
        <taxon>Hypocreales</taxon>
        <taxon>Ophiocordycipitaceae</taxon>
        <taxon>Purpureocillium</taxon>
    </lineage>
</organism>
<gene>
    <name evidence="2" type="ORF">PCL_01887</name>
</gene>
<protein>
    <submittedName>
        <fullName evidence="2">Uncharacterized protein</fullName>
    </submittedName>
</protein>
<feature type="region of interest" description="Disordered" evidence="1">
    <location>
        <begin position="64"/>
        <end position="107"/>
    </location>
</feature>
<sequence length="395" mass="42340">MGCGIRDATWPALARLPLCSSSSSPGGVVVCCSRRRAVSRLGNGWSRDLTARCLGTTAAATAPPARRRVRGVPPLPVGDQRDDFDAPAPVRSAQPTEPSPARRSVVASRSRVAHALWEGQVLDAPRRGTLHSLNAVSQYLRWYVVAAGGGRPGWRASLPGPTAHIPSHTTGTGSLAPVCWVVLVGAERSPAAAAAADDSTARRPRPGRSSTAAHRGVGGDKDRPSPSGTCEPSCVPSAVTSPSGARIEDLQPIRISAIIGPVRPDFACEVRRRETFSEVNPAAADACSNHAKHISGTLFGRLARIPRKRRARRRLATLVSCSCARSVRLLLSPSPLLLLLPADDSSVHHHHHHRRQRPHEQRLAPRPQLLIARFLPPDFADRHIRVTGKNQGETR</sequence>
<dbReference type="AlphaFoldDB" id="A0A2U3E2R2"/>
<dbReference type="Proteomes" id="UP000245956">
    <property type="component" value="Unassembled WGS sequence"/>
</dbReference>
<evidence type="ECO:0000256" key="1">
    <source>
        <dbReference type="SAM" id="MobiDB-lite"/>
    </source>
</evidence>